<dbReference type="Pfam" id="PF00622">
    <property type="entry name" value="SPRY"/>
    <property type="match status" value="1"/>
</dbReference>
<evidence type="ECO:0000259" key="1">
    <source>
        <dbReference type="PROSITE" id="PS50188"/>
    </source>
</evidence>
<proteinExistence type="predicted"/>
<comment type="caution">
    <text evidence="2">The sequence shown here is derived from an EMBL/GenBank/DDBJ whole genome shotgun (WGS) entry which is preliminary data.</text>
</comment>
<accession>A0A662YSK5</accession>
<dbReference type="PROSITE" id="PS50188">
    <property type="entry name" value="B302_SPRY"/>
    <property type="match status" value="1"/>
</dbReference>
<dbReference type="InterPro" id="IPR043136">
    <property type="entry name" value="B30.2/SPRY_sf"/>
</dbReference>
<dbReference type="EMBL" id="SCEB01000459">
    <property type="protein sequence ID" value="RXM99125.1"/>
    <property type="molecule type" value="Genomic_DNA"/>
</dbReference>
<dbReference type="SUPFAM" id="SSF49899">
    <property type="entry name" value="Concanavalin A-like lectins/glucanases"/>
    <property type="match status" value="1"/>
</dbReference>
<dbReference type="AlphaFoldDB" id="A0A662YSK5"/>
<evidence type="ECO:0000313" key="2">
    <source>
        <dbReference type="EMBL" id="RXM99125.1"/>
    </source>
</evidence>
<dbReference type="InterPro" id="IPR003877">
    <property type="entry name" value="SPRY_dom"/>
</dbReference>
<gene>
    <name evidence="2" type="ORF">EOD39_12098</name>
</gene>
<keyword evidence="3" id="KW-1185">Reference proteome</keyword>
<evidence type="ECO:0000313" key="3">
    <source>
        <dbReference type="Proteomes" id="UP000289886"/>
    </source>
</evidence>
<dbReference type="InterPro" id="IPR001870">
    <property type="entry name" value="B30.2/SPRY"/>
</dbReference>
<dbReference type="Proteomes" id="UP000289886">
    <property type="component" value="Unassembled WGS sequence"/>
</dbReference>
<name>A0A662YSK5_ACIRT</name>
<reference evidence="2 3" key="1">
    <citation type="submission" date="2019-01" db="EMBL/GenBank/DDBJ databases">
        <title>Draft Genome and Complete Hox-Cluster Characterization of the Sterlet Sturgeon (Acipenser ruthenus).</title>
        <authorList>
            <person name="Wei Q."/>
        </authorList>
    </citation>
    <scope>NUCLEOTIDE SEQUENCE [LARGE SCALE GENOMIC DNA]</scope>
    <source>
        <strain evidence="2">WHYD16114868_AA</strain>
        <tissue evidence="2">Blood</tissue>
    </source>
</reference>
<organism evidence="2 3">
    <name type="scientific">Acipenser ruthenus</name>
    <name type="common">Sterlet sturgeon</name>
    <dbReference type="NCBI Taxonomy" id="7906"/>
    <lineage>
        <taxon>Eukaryota</taxon>
        <taxon>Metazoa</taxon>
        <taxon>Chordata</taxon>
        <taxon>Craniata</taxon>
        <taxon>Vertebrata</taxon>
        <taxon>Euteleostomi</taxon>
        <taxon>Actinopterygii</taxon>
        <taxon>Chondrostei</taxon>
        <taxon>Acipenseriformes</taxon>
        <taxon>Acipenseridae</taxon>
        <taxon>Acipenser</taxon>
    </lineage>
</organism>
<protein>
    <submittedName>
        <fullName evidence="2">E3 ubiquitin-protein ligase TRIM39</fullName>
    </submittedName>
</protein>
<dbReference type="InterPro" id="IPR013320">
    <property type="entry name" value="ConA-like_dom_sf"/>
</dbReference>
<dbReference type="Gene3D" id="2.60.120.920">
    <property type="match status" value="1"/>
</dbReference>
<sequence>MLRKVGLYLDYENGCLSFYNMEIPSHIYSFNDTFTEKLYPVFYAVDNTSLVIADPVCTEYYKTLLPELG</sequence>
<feature type="domain" description="B30.2/SPRY" evidence="1">
    <location>
        <begin position="1"/>
        <end position="60"/>
    </location>
</feature>